<dbReference type="AlphaFoldDB" id="A0A0L0NVC1"/>
<evidence type="ECO:0000313" key="2">
    <source>
        <dbReference type="Proteomes" id="UP000037122"/>
    </source>
</evidence>
<name>A0A0L0NVC1_CANAR</name>
<protein>
    <submittedName>
        <fullName evidence="1">Uncharacterized protein</fullName>
    </submittedName>
</protein>
<comment type="caution">
    <text evidence="1">The sequence shown here is derived from an EMBL/GenBank/DDBJ whole genome shotgun (WGS) entry which is preliminary data.</text>
</comment>
<proteinExistence type="predicted"/>
<accession>A0A0L0NVC1</accession>
<sequence>MAFVYWWPRSMPTIAASESELHKRQRTAINFIGVYEENYEEERWIEHFPIRCLYVVSSSVHYLKVEKQWGRWKRYYEGGRGESRTKGMF</sequence>
<dbReference type="Proteomes" id="UP000037122">
    <property type="component" value="Unassembled WGS sequence"/>
</dbReference>
<dbReference type="EMBL" id="LGST01000037">
    <property type="protein sequence ID" value="KND97993.1"/>
    <property type="molecule type" value="Genomic_DNA"/>
</dbReference>
<reference evidence="2" key="1">
    <citation type="journal article" date="2015" name="BMC Genomics">
        <title>Draft genome of a commonly misdiagnosed multidrug resistant pathogen Candida auris.</title>
        <authorList>
            <person name="Chatterjee S."/>
            <person name="Alampalli S.V."/>
            <person name="Nageshan R.K."/>
            <person name="Chettiar S.T."/>
            <person name="Joshi S."/>
            <person name="Tatu U.S."/>
        </authorList>
    </citation>
    <scope>NUCLEOTIDE SEQUENCE [LARGE SCALE GENOMIC DNA]</scope>
    <source>
        <strain evidence="2">6684</strain>
    </source>
</reference>
<gene>
    <name evidence="1" type="ORF">QG37_05225</name>
</gene>
<organism evidence="1 2">
    <name type="scientific">Candidozyma auris</name>
    <name type="common">Yeast</name>
    <name type="synonym">Candida auris</name>
    <dbReference type="NCBI Taxonomy" id="498019"/>
    <lineage>
        <taxon>Eukaryota</taxon>
        <taxon>Fungi</taxon>
        <taxon>Dikarya</taxon>
        <taxon>Ascomycota</taxon>
        <taxon>Saccharomycotina</taxon>
        <taxon>Pichiomycetes</taxon>
        <taxon>Metschnikowiaceae</taxon>
        <taxon>Candidozyma</taxon>
    </lineage>
</organism>
<dbReference type="VEuPathDB" id="FungiDB:QG37_05225"/>
<evidence type="ECO:0000313" key="1">
    <source>
        <dbReference type="EMBL" id="KND97993.1"/>
    </source>
</evidence>